<dbReference type="RefSeq" id="WP_374833431.1">
    <property type="nucleotide sequence ID" value="NZ_JBHEEZ010000025.1"/>
</dbReference>
<feature type="transmembrane region" description="Helical" evidence="8">
    <location>
        <begin position="251"/>
        <end position="276"/>
    </location>
</feature>
<feature type="domain" description="Major facilitator superfamily (MFS) profile" evidence="9">
    <location>
        <begin position="23"/>
        <end position="431"/>
    </location>
</feature>
<evidence type="ECO:0000256" key="1">
    <source>
        <dbReference type="ARBA" id="ARBA00004651"/>
    </source>
</evidence>
<dbReference type="InterPro" id="IPR011701">
    <property type="entry name" value="MFS"/>
</dbReference>
<keyword evidence="11" id="KW-1185">Reference proteome</keyword>
<evidence type="ECO:0000256" key="4">
    <source>
        <dbReference type="ARBA" id="ARBA00022692"/>
    </source>
</evidence>
<keyword evidence="5" id="KW-0769">Symport</keyword>
<accession>A0ABV9H532</accession>
<protein>
    <submittedName>
        <fullName evidence="10">MFS transporter</fullName>
    </submittedName>
</protein>
<keyword evidence="4 8" id="KW-0812">Transmembrane</keyword>
<gene>
    <name evidence="10" type="ORF">ACFO1V_06075</name>
</gene>
<feature type="transmembrane region" description="Helical" evidence="8">
    <location>
        <begin position="342"/>
        <end position="363"/>
    </location>
</feature>
<keyword evidence="3" id="KW-1003">Cell membrane</keyword>
<keyword evidence="6 8" id="KW-1133">Transmembrane helix</keyword>
<evidence type="ECO:0000256" key="8">
    <source>
        <dbReference type="SAM" id="Phobius"/>
    </source>
</evidence>
<comment type="caution">
    <text evidence="10">The sequence shown here is derived from an EMBL/GenBank/DDBJ whole genome shotgun (WGS) entry which is preliminary data.</text>
</comment>
<dbReference type="EMBL" id="JBHSEL010000045">
    <property type="protein sequence ID" value="MFC4624792.1"/>
    <property type="molecule type" value="Genomic_DNA"/>
</dbReference>
<evidence type="ECO:0000256" key="7">
    <source>
        <dbReference type="ARBA" id="ARBA00023136"/>
    </source>
</evidence>
<feature type="transmembrane region" description="Helical" evidence="8">
    <location>
        <begin position="316"/>
        <end position="336"/>
    </location>
</feature>
<dbReference type="Gene3D" id="1.20.1250.20">
    <property type="entry name" value="MFS general substrate transporter like domains"/>
    <property type="match status" value="2"/>
</dbReference>
<dbReference type="InterPro" id="IPR036259">
    <property type="entry name" value="MFS_trans_sf"/>
</dbReference>
<feature type="transmembrane region" description="Helical" evidence="8">
    <location>
        <begin position="383"/>
        <end position="402"/>
    </location>
</feature>
<dbReference type="PROSITE" id="PS50850">
    <property type="entry name" value="MFS"/>
    <property type="match status" value="1"/>
</dbReference>
<evidence type="ECO:0000259" key="9">
    <source>
        <dbReference type="PROSITE" id="PS50850"/>
    </source>
</evidence>
<feature type="transmembrane region" description="Helical" evidence="8">
    <location>
        <begin position="288"/>
        <end position="309"/>
    </location>
</feature>
<dbReference type="PANTHER" id="PTHR43528:SF7">
    <property type="entry name" value="MFS TRANSPORTER"/>
    <property type="match status" value="1"/>
</dbReference>
<feature type="transmembrane region" description="Helical" evidence="8">
    <location>
        <begin position="60"/>
        <end position="84"/>
    </location>
</feature>
<evidence type="ECO:0000256" key="2">
    <source>
        <dbReference type="ARBA" id="ARBA00022448"/>
    </source>
</evidence>
<feature type="transmembrane region" description="Helical" evidence="8">
    <location>
        <begin position="96"/>
        <end position="120"/>
    </location>
</feature>
<dbReference type="PANTHER" id="PTHR43528">
    <property type="entry name" value="ALPHA-KETOGLUTARATE PERMEASE"/>
    <property type="match status" value="1"/>
</dbReference>
<dbReference type="SUPFAM" id="SSF103473">
    <property type="entry name" value="MFS general substrate transporter"/>
    <property type="match status" value="1"/>
</dbReference>
<keyword evidence="2" id="KW-0813">Transport</keyword>
<evidence type="ECO:0000256" key="5">
    <source>
        <dbReference type="ARBA" id="ARBA00022847"/>
    </source>
</evidence>
<dbReference type="InterPro" id="IPR051084">
    <property type="entry name" value="H+-coupled_symporters"/>
</dbReference>
<dbReference type="InterPro" id="IPR020846">
    <property type="entry name" value="MFS_dom"/>
</dbReference>
<proteinExistence type="predicted"/>
<evidence type="ECO:0000313" key="11">
    <source>
        <dbReference type="Proteomes" id="UP001596042"/>
    </source>
</evidence>
<evidence type="ECO:0000313" key="10">
    <source>
        <dbReference type="EMBL" id="MFC4624792.1"/>
    </source>
</evidence>
<sequence length="451" mass="48722">MASTIHHAQNAVPRPLARQDFHTLGLSALGGALEFYDFIIFVFFATVIGHLFFPPEMPDWLVLIQTFGIFAAGYLVRPLGGIVLAHFGDRFGRKRVFAFSVFLMSISTLAMACLPTYATLGVGAPILLIVFRMLQGAAIGGEVPGAWTFVAEHVPANRVGMACGFLCSGLTFGIMLGSLIATAINWIFTPDELSAYAWRIPFLIGGIFGMFAVYLRRWLAETPIFTEMKNSHLLQDRLPLGTVLRNHLHGVIISVLLTWILSAGIVVTTLMTATFLQKLYGYTPLQSLAATSFGTLFLMFGTVTAGAIVDRIGSGRFFAVAGVFFGIATFVFYTYAAVSLPVLFTLYAVMGLSVGMVGAVPYVMVRAFPAPVRFSGLSFSYNLSYAVFGGLTPVIVTSLLAVNPMAHAWYLVFIAVLASGLGLYLMVHSERLEGEIGICGLSAKKAAPQQN</sequence>
<dbReference type="Proteomes" id="UP001596042">
    <property type="component" value="Unassembled WGS sequence"/>
</dbReference>
<reference evidence="11" key="1">
    <citation type="journal article" date="2019" name="Int. J. Syst. Evol. Microbiol.">
        <title>The Global Catalogue of Microorganisms (GCM) 10K type strain sequencing project: providing services to taxonomists for standard genome sequencing and annotation.</title>
        <authorList>
            <consortium name="The Broad Institute Genomics Platform"/>
            <consortium name="The Broad Institute Genome Sequencing Center for Infectious Disease"/>
            <person name="Wu L."/>
            <person name="Ma J."/>
        </authorList>
    </citation>
    <scope>NUCLEOTIDE SEQUENCE [LARGE SCALE GENOMIC DNA]</scope>
    <source>
        <strain evidence="11">CGMCC 1.15731</strain>
    </source>
</reference>
<feature type="transmembrane region" description="Helical" evidence="8">
    <location>
        <begin position="126"/>
        <end position="150"/>
    </location>
</feature>
<dbReference type="Pfam" id="PF07690">
    <property type="entry name" value="MFS_1"/>
    <property type="match status" value="1"/>
</dbReference>
<feature type="transmembrane region" description="Helical" evidence="8">
    <location>
        <begin position="35"/>
        <end position="54"/>
    </location>
</feature>
<feature type="transmembrane region" description="Helical" evidence="8">
    <location>
        <begin position="408"/>
        <end position="427"/>
    </location>
</feature>
<evidence type="ECO:0000256" key="3">
    <source>
        <dbReference type="ARBA" id="ARBA00022475"/>
    </source>
</evidence>
<organism evidence="10 11">
    <name type="scientific">Daeguia caeni</name>
    <dbReference type="NCBI Taxonomy" id="439612"/>
    <lineage>
        <taxon>Bacteria</taxon>
        <taxon>Pseudomonadati</taxon>
        <taxon>Pseudomonadota</taxon>
        <taxon>Alphaproteobacteria</taxon>
        <taxon>Hyphomicrobiales</taxon>
        <taxon>Brucellaceae</taxon>
        <taxon>Daeguia</taxon>
    </lineage>
</organism>
<name>A0ABV9H532_9HYPH</name>
<feature type="transmembrane region" description="Helical" evidence="8">
    <location>
        <begin position="162"/>
        <end position="184"/>
    </location>
</feature>
<keyword evidence="7 8" id="KW-0472">Membrane</keyword>
<feature type="transmembrane region" description="Helical" evidence="8">
    <location>
        <begin position="196"/>
        <end position="215"/>
    </location>
</feature>
<comment type="subcellular location">
    <subcellularLocation>
        <location evidence="1">Cell membrane</location>
        <topology evidence="1">Multi-pass membrane protein</topology>
    </subcellularLocation>
</comment>
<evidence type="ECO:0000256" key="6">
    <source>
        <dbReference type="ARBA" id="ARBA00022989"/>
    </source>
</evidence>